<organism evidence="2 3">
    <name type="scientific">Paenibacillus alvei</name>
    <name type="common">Bacillus alvei</name>
    <dbReference type="NCBI Taxonomy" id="44250"/>
    <lineage>
        <taxon>Bacteria</taxon>
        <taxon>Bacillati</taxon>
        <taxon>Bacillota</taxon>
        <taxon>Bacilli</taxon>
        <taxon>Bacillales</taxon>
        <taxon>Paenibacillaceae</taxon>
        <taxon>Paenibacillus</taxon>
    </lineage>
</organism>
<name>A0A383R8S4_PAEAL</name>
<evidence type="ECO:0000313" key="3">
    <source>
        <dbReference type="Proteomes" id="UP000304148"/>
    </source>
</evidence>
<dbReference type="InterPro" id="IPR000182">
    <property type="entry name" value="GNAT_dom"/>
</dbReference>
<dbReference type="EMBL" id="LS992241">
    <property type="protein sequence ID" value="SYX83360.1"/>
    <property type="molecule type" value="Genomic_DNA"/>
</dbReference>
<gene>
    <name evidence="2" type="ORF">PBLR_11782</name>
</gene>
<protein>
    <recommendedName>
        <fullName evidence="1">N-acetyltransferase domain-containing protein</fullName>
    </recommendedName>
</protein>
<dbReference type="Pfam" id="PF12746">
    <property type="entry name" value="GNAT_acetyltran"/>
    <property type="match status" value="1"/>
</dbReference>
<dbReference type="Gene3D" id="3.40.630.30">
    <property type="match status" value="1"/>
</dbReference>
<evidence type="ECO:0000313" key="2">
    <source>
        <dbReference type="EMBL" id="SYX83360.1"/>
    </source>
</evidence>
<dbReference type="InterPro" id="IPR027365">
    <property type="entry name" value="GNAT_acetyltra_YdfB-like"/>
</dbReference>
<evidence type="ECO:0000259" key="1">
    <source>
        <dbReference type="PROSITE" id="PS51186"/>
    </source>
</evidence>
<dbReference type="PROSITE" id="PS51186">
    <property type="entry name" value="GNAT"/>
    <property type="match status" value="1"/>
</dbReference>
<dbReference type="GO" id="GO:0016747">
    <property type="term" value="F:acyltransferase activity, transferring groups other than amino-acyl groups"/>
    <property type="evidence" value="ECO:0007669"/>
    <property type="project" value="InterPro"/>
</dbReference>
<reference evidence="3" key="1">
    <citation type="submission" date="2018-08" db="EMBL/GenBank/DDBJ databases">
        <authorList>
            <person name="Chevrot R."/>
        </authorList>
    </citation>
    <scope>NUCLEOTIDE SEQUENCE [LARGE SCALE GENOMIC DNA]</scope>
</reference>
<dbReference type="SUPFAM" id="SSF55729">
    <property type="entry name" value="Acyl-CoA N-acyltransferases (Nat)"/>
    <property type="match status" value="1"/>
</dbReference>
<proteinExistence type="predicted"/>
<dbReference type="PANTHER" id="PTHR31143">
    <property type="match status" value="1"/>
</dbReference>
<dbReference type="RefSeq" id="WP_138185474.1">
    <property type="nucleotide sequence ID" value="NZ_LS992241.1"/>
</dbReference>
<dbReference type="Proteomes" id="UP000304148">
    <property type="component" value="Chromosome"/>
</dbReference>
<sequence length="274" mass="31579">MIVELERDQFYICKDLVNCTTMLEPKAIVAGTNPGRIFVDHPDSPRSAMVWQGNLDGFLFVGDATNASFNRDIRVYMDEVLREEAMELGLEWAECIGTHPSWNPAIEQMFTDRDLSSWTSYAYSLMLPDYKQEAILLPDGNYTVVQVTEELLQNKSIRNHSFLESRVLDFWESTERFLQEGGGFCVMHNETVASLCMTGFRYRHIHALGIDTIEQYRRRKLAQIAVRAYAEHLFSQGQSMCWDCTASNKPSSAIAERIGFQREMSYKGYQYKLQ</sequence>
<feature type="domain" description="N-acetyltransferase" evidence="1">
    <location>
        <begin position="142"/>
        <end position="274"/>
    </location>
</feature>
<accession>A0A383R8S4</accession>
<dbReference type="AlphaFoldDB" id="A0A383R8S4"/>
<dbReference type="PANTHER" id="PTHR31143:SF2">
    <property type="entry name" value="FR47-LIKE DOMAIN-CONTAINING PROTEIN-RELATED"/>
    <property type="match status" value="1"/>
</dbReference>
<dbReference type="InterPro" id="IPR016181">
    <property type="entry name" value="Acyl_CoA_acyltransferase"/>
</dbReference>